<feature type="compositionally biased region" description="Basic and acidic residues" evidence="1">
    <location>
        <begin position="1"/>
        <end position="10"/>
    </location>
</feature>
<dbReference type="AlphaFoldDB" id="A0A9W5TBB2"/>
<proteinExistence type="predicted"/>
<sequence>MSSQLEKADADDCSTMASADSEGTLRSSLVLKYSIYAVSCDSFKIRREYALWKSYVLSLHLSTNGDILLPMWFPENAFLILSAISGLDITSSSQSILNFLILA</sequence>
<gene>
    <name evidence="2" type="ORF">BaOVIS_020720</name>
</gene>
<evidence type="ECO:0000313" key="2">
    <source>
        <dbReference type="EMBL" id="GFE54668.1"/>
    </source>
</evidence>
<feature type="region of interest" description="Disordered" evidence="1">
    <location>
        <begin position="1"/>
        <end position="23"/>
    </location>
</feature>
<reference evidence="2" key="1">
    <citation type="submission" date="2019-12" db="EMBL/GenBank/DDBJ databases">
        <title>Genome sequence of Babesia ovis.</title>
        <authorList>
            <person name="Yamagishi J."/>
            <person name="Sevinc F."/>
            <person name="Xuan X."/>
        </authorList>
    </citation>
    <scope>NUCLEOTIDE SEQUENCE</scope>
    <source>
        <strain evidence="2">Selcuk</strain>
    </source>
</reference>
<comment type="caution">
    <text evidence="2">The sequence shown here is derived from an EMBL/GenBank/DDBJ whole genome shotgun (WGS) entry which is preliminary data.</text>
</comment>
<protein>
    <submittedName>
        <fullName evidence="2">Uncharacterized protein</fullName>
    </submittedName>
</protein>
<dbReference type="EMBL" id="BLIY01000017">
    <property type="protein sequence ID" value="GFE54668.1"/>
    <property type="molecule type" value="Genomic_DNA"/>
</dbReference>
<organism evidence="2 3">
    <name type="scientific">Babesia ovis</name>
    <dbReference type="NCBI Taxonomy" id="5869"/>
    <lineage>
        <taxon>Eukaryota</taxon>
        <taxon>Sar</taxon>
        <taxon>Alveolata</taxon>
        <taxon>Apicomplexa</taxon>
        <taxon>Aconoidasida</taxon>
        <taxon>Piroplasmida</taxon>
        <taxon>Babesiidae</taxon>
        <taxon>Babesia</taxon>
    </lineage>
</organism>
<accession>A0A9W5TBB2</accession>
<keyword evidence="3" id="KW-1185">Reference proteome</keyword>
<evidence type="ECO:0000313" key="3">
    <source>
        <dbReference type="Proteomes" id="UP001057455"/>
    </source>
</evidence>
<dbReference type="Proteomes" id="UP001057455">
    <property type="component" value="Unassembled WGS sequence"/>
</dbReference>
<name>A0A9W5TBB2_BABOV</name>
<evidence type="ECO:0000256" key="1">
    <source>
        <dbReference type="SAM" id="MobiDB-lite"/>
    </source>
</evidence>